<reference evidence="3 4" key="1">
    <citation type="journal article" date="2017" name="Int. J. Parasitol.">
        <title>The genome of the protozoan parasite Cystoisospora suis and a reverse vaccinology approach to identify vaccine candidates.</title>
        <authorList>
            <person name="Palmieri N."/>
            <person name="Shrestha A."/>
            <person name="Ruttkowski B."/>
            <person name="Beck T."/>
            <person name="Vogl C."/>
            <person name="Tomley F."/>
            <person name="Blake D.P."/>
            <person name="Joachim A."/>
        </authorList>
    </citation>
    <scope>NUCLEOTIDE SEQUENCE [LARGE SCALE GENOMIC DNA]</scope>
    <source>
        <strain evidence="3 4">Wien I</strain>
    </source>
</reference>
<feature type="transmembrane region" description="Helical" evidence="2">
    <location>
        <begin position="222"/>
        <end position="243"/>
    </location>
</feature>
<keyword evidence="4" id="KW-1185">Reference proteome</keyword>
<feature type="region of interest" description="Disordered" evidence="1">
    <location>
        <begin position="29"/>
        <end position="67"/>
    </location>
</feature>
<proteinExistence type="predicted"/>
<feature type="transmembrane region" description="Helical" evidence="2">
    <location>
        <begin position="187"/>
        <end position="210"/>
    </location>
</feature>
<feature type="compositionally biased region" description="Basic and acidic residues" evidence="1">
    <location>
        <begin position="33"/>
        <end position="67"/>
    </location>
</feature>
<evidence type="ECO:0000256" key="1">
    <source>
        <dbReference type="SAM" id="MobiDB-lite"/>
    </source>
</evidence>
<accession>A0A2C6JHY6</accession>
<name>A0A2C6JHY6_9APIC</name>
<dbReference type="EMBL" id="MIGC01005552">
    <property type="protein sequence ID" value="PHJ16831.1"/>
    <property type="molecule type" value="Genomic_DNA"/>
</dbReference>
<dbReference type="VEuPathDB" id="ToxoDB:CSUI_009354"/>
<feature type="transmembrane region" description="Helical" evidence="2">
    <location>
        <begin position="306"/>
        <end position="325"/>
    </location>
</feature>
<protein>
    <recommendedName>
        <fullName evidence="5">Transmembrane protein</fullName>
    </recommendedName>
</protein>
<feature type="transmembrane region" description="Helical" evidence="2">
    <location>
        <begin position="271"/>
        <end position="294"/>
    </location>
</feature>
<comment type="caution">
    <text evidence="3">The sequence shown here is derived from an EMBL/GenBank/DDBJ whole genome shotgun (WGS) entry which is preliminary data.</text>
</comment>
<feature type="region of interest" description="Disordered" evidence="1">
    <location>
        <begin position="331"/>
        <end position="356"/>
    </location>
</feature>
<dbReference type="Proteomes" id="UP000221165">
    <property type="component" value="Unassembled WGS sequence"/>
</dbReference>
<evidence type="ECO:0000313" key="4">
    <source>
        <dbReference type="Proteomes" id="UP000221165"/>
    </source>
</evidence>
<evidence type="ECO:0000256" key="2">
    <source>
        <dbReference type="SAM" id="Phobius"/>
    </source>
</evidence>
<dbReference type="AlphaFoldDB" id="A0A2C6JHY6"/>
<gene>
    <name evidence="3" type="ORF">CSUI_009354</name>
</gene>
<keyword evidence="2" id="KW-0812">Transmembrane</keyword>
<keyword evidence="2" id="KW-0472">Membrane</keyword>
<evidence type="ECO:0000313" key="3">
    <source>
        <dbReference type="EMBL" id="PHJ16831.1"/>
    </source>
</evidence>
<dbReference type="GeneID" id="94432681"/>
<sequence length="356" mass="38202">MGGAVDAGRQTGGGLVRRADLRVEMSSASVNGVEERTTIPEGRGGVDYRATRRERMSSRSERRSQARTGERIPVFVSAVLSILLISLGTIHFIACFGPSVLHRFPHRREVSSSTPRKLADGQYSEDLTFVSGGGGEPGSPSLMEPLAGCPEDGVRTFESLRGDAHSDDAGEERGAEGPWWERSRRGIVLYAIPVAFGLVALIFNVAAVLVEDEGVKGVLFEGSFALGGLGMLAGALVGGLKLWRLMRTRRSGALQVWRYLVTRSMDRRRKVLYGLSGTLVLVSALLGVIAFSLGASTVGALSTASLLLQGLCVLAGIAVVVFEYLQLGSGGRASRLPGKRRTERKKDEQRAWWSTG</sequence>
<feature type="transmembrane region" description="Helical" evidence="2">
    <location>
        <begin position="72"/>
        <end position="101"/>
    </location>
</feature>
<evidence type="ECO:0008006" key="5">
    <source>
        <dbReference type="Google" id="ProtNLM"/>
    </source>
</evidence>
<keyword evidence="2" id="KW-1133">Transmembrane helix</keyword>
<dbReference type="RefSeq" id="XP_067918556.1">
    <property type="nucleotide sequence ID" value="XM_068069470.1"/>
</dbReference>
<organism evidence="3 4">
    <name type="scientific">Cystoisospora suis</name>
    <dbReference type="NCBI Taxonomy" id="483139"/>
    <lineage>
        <taxon>Eukaryota</taxon>
        <taxon>Sar</taxon>
        <taxon>Alveolata</taxon>
        <taxon>Apicomplexa</taxon>
        <taxon>Conoidasida</taxon>
        <taxon>Coccidia</taxon>
        <taxon>Eucoccidiorida</taxon>
        <taxon>Eimeriorina</taxon>
        <taxon>Sarcocystidae</taxon>
        <taxon>Cystoisospora</taxon>
    </lineage>
</organism>